<dbReference type="Proteomes" id="UP000762676">
    <property type="component" value="Unassembled WGS sequence"/>
</dbReference>
<feature type="signal peptide" evidence="1">
    <location>
        <begin position="1"/>
        <end position="20"/>
    </location>
</feature>
<dbReference type="AlphaFoldDB" id="A0AAV4GUM8"/>
<accession>A0AAV4GUM8</accession>
<dbReference type="EMBL" id="BMAT01012304">
    <property type="protein sequence ID" value="GFR89422.1"/>
    <property type="molecule type" value="Genomic_DNA"/>
</dbReference>
<evidence type="ECO:0000313" key="3">
    <source>
        <dbReference type="Proteomes" id="UP000762676"/>
    </source>
</evidence>
<proteinExistence type="predicted"/>
<keyword evidence="1" id="KW-0732">Signal</keyword>
<evidence type="ECO:0000313" key="2">
    <source>
        <dbReference type="EMBL" id="GFR89422.1"/>
    </source>
</evidence>
<organism evidence="2 3">
    <name type="scientific">Elysia marginata</name>
    <dbReference type="NCBI Taxonomy" id="1093978"/>
    <lineage>
        <taxon>Eukaryota</taxon>
        <taxon>Metazoa</taxon>
        <taxon>Spiralia</taxon>
        <taxon>Lophotrochozoa</taxon>
        <taxon>Mollusca</taxon>
        <taxon>Gastropoda</taxon>
        <taxon>Heterobranchia</taxon>
        <taxon>Euthyneura</taxon>
        <taxon>Panpulmonata</taxon>
        <taxon>Sacoglossa</taxon>
        <taxon>Placobranchoidea</taxon>
        <taxon>Plakobranchidae</taxon>
        <taxon>Elysia</taxon>
    </lineage>
</organism>
<keyword evidence="3" id="KW-1185">Reference proteome</keyword>
<feature type="chain" id="PRO_5043921144" evidence="1">
    <location>
        <begin position="21"/>
        <end position="321"/>
    </location>
</feature>
<evidence type="ECO:0000256" key="1">
    <source>
        <dbReference type="SAM" id="SignalP"/>
    </source>
</evidence>
<name>A0AAV4GUM8_9GAST</name>
<reference evidence="2 3" key="1">
    <citation type="journal article" date="2021" name="Elife">
        <title>Chloroplast acquisition without the gene transfer in kleptoplastic sea slugs, Plakobranchus ocellatus.</title>
        <authorList>
            <person name="Maeda T."/>
            <person name="Takahashi S."/>
            <person name="Yoshida T."/>
            <person name="Shimamura S."/>
            <person name="Takaki Y."/>
            <person name="Nagai Y."/>
            <person name="Toyoda A."/>
            <person name="Suzuki Y."/>
            <person name="Arimoto A."/>
            <person name="Ishii H."/>
            <person name="Satoh N."/>
            <person name="Nishiyama T."/>
            <person name="Hasebe M."/>
            <person name="Maruyama T."/>
            <person name="Minagawa J."/>
            <person name="Obokata J."/>
            <person name="Shigenobu S."/>
        </authorList>
    </citation>
    <scope>NUCLEOTIDE SEQUENCE [LARGE SCALE GENOMIC DNA]</scope>
</reference>
<comment type="caution">
    <text evidence="2">The sequence shown here is derived from an EMBL/GenBank/DDBJ whole genome shotgun (WGS) entry which is preliminary data.</text>
</comment>
<sequence>MLTAKVTFIFLLALQATCEGFDFTYQPVKVVGVSNHSAGDVCGVLHCEESLVETSTNTRKLTHLTIYRRVSENGPESEQWKQLATLTPRTPKGNGQNDHLSGELSDTRGHLRLELVSTEDCQSIQFSCTTSMVDDRGEVTVVKSVVGANIGADLGPGFGMSRRNQLSTSHEPGQEVRQGEMSSAVLEKLRCIESRLSDLFTRDDRLDVEVENLKDSFADKVSSLERNIGDKLQFTEMRVNDKVDKVRDRVEDKLSALEIGGKCENTNQDVSCDACENIGAVESSMQSIEGNLSSFSFQFNRLENTVTESKSATKDIDSKLN</sequence>
<gene>
    <name evidence="2" type="ORF">ElyMa_006124000</name>
</gene>
<feature type="non-terminal residue" evidence="2">
    <location>
        <position position="321"/>
    </location>
</feature>
<protein>
    <submittedName>
        <fullName evidence="2">Uncharacterized protein</fullName>
    </submittedName>
</protein>